<feature type="transmembrane region" description="Helical" evidence="1">
    <location>
        <begin position="15"/>
        <end position="33"/>
    </location>
</feature>
<keyword evidence="1" id="KW-1133">Transmembrane helix</keyword>
<dbReference type="Proteomes" id="UP001391051">
    <property type="component" value="Unassembled WGS sequence"/>
</dbReference>
<accession>A0ABR1QY24</accession>
<name>A0ABR1QY24_9PEZI</name>
<proteinExistence type="predicted"/>
<organism evidence="2 3">
    <name type="scientific">Apiospora aurea</name>
    <dbReference type="NCBI Taxonomy" id="335848"/>
    <lineage>
        <taxon>Eukaryota</taxon>
        <taxon>Fungi</taxon>
        <taxon>Dikarya</taxon>
        <taxon>Ascomycota</taxon>
        <taxon>Pezizomycotina</taxon>
        <taxon>Sordariomycetes</taxon>
        <taxon>Xylariomycetidae</taxon>
        <taxon>Amphisphaeriales</taxon>
        <taxon>Apiosporaceae</taxon>
        <taxon>Apiospora</taxon>
    </lineage>
</organism>
<evidence type="ECO:0000313" key="2">
    <source>
        <dbReference type="EMBL" id="KAK7967246.1"/>
    </source>
</evidence>
<gene>
    <name evidence="2" type="ORF">PG986_001523</name>
</gene>
<evidence type="ECO:0000313" key="3">
    <source>
        <dbReference type="Proteomes" id="UP001391051"/>
    </source>
</evidence>
<comment type="caution">
    <text evidence="2">The sequence shown here is derived from an EMBL/GenBank/DDBJ whole genome shotgun (WGS) entry which is preliminary data.</text>
</comment>
<keyword evidence="1" id="KW-0812">Transmembrane</keyword>
<sequence length="188" mass="20776">MAWSSLVDLKVVEQIGILALLIYLNLGIAWYYYSCRQSQQYQHFKRLVIGRPPAPEPVPVPVPVPASIATTTTTPRRAPVRRGRFDGTWYALKRWVFVTASVLFWIVHALLLLVISLGTQLGATAAAGARTVYDWTWRRKLWGARRGDLVTESAAGPSPSSAEEGKMVTLAALLARPKIAHVVAQTAR</sequence>
<protein>
    <submittedName>
        <fullName evidence="2">Uncharacterized protein</fullName>
    </submittedName>
</protein>
<feature type="transmembrane region" description="Helical" evidence="1">
    <location>
        <begin position="95"/>
        <end position="117"/>
    </location>
</feature>
<dbReference type="RefSeq" id="XP_066706638.1">
    <property type="nucleotide sequence ID" value="XM_066837745.1"/>
</dbReference>
<dbReference type="EMBL" id="JAQQWE010000001">
    <property type="protein sequence ID" value="KAK7967246.1"/>
    <property type="molecule type" value="Genomic_DNA"/>
</dbReference>
<keyword evidence="1" id="KW-0472">Membrane</keyword>
<reference evidence="2 3" key="1">
    <citation type="submission" date="2023-01" db="EMBL/GenBank/DDBJ databases">
        <title>Analysis of 21 Apiospora genomes using comparative genomics revels a genus with tremendous synthesis potential of carbohydrate active enzymes and secondary metabolites.</title>
        <authorList>
            <person name="Sorensen T."/>
        </authorList>
    </citation>
    <scope>NUCLEOTIDE SEQUENCE [LARGE SCALE GENOMIC DNA]</scope>
    <source>
        <strain evidence="2 3">CBS 24483</strain>
    </source>
</reference>
<keyword evidence="3" id="KW-1185">Reference proteome</keyword>
<dbReference type="GeneID" id="92070807"/>
<evidence type="ECO:0000256" key="1">
    <source>
        <dbReference type="SAM" id="Phobius"/>
    </source>
</evidence>